<evidence type="ECO:0000313" key="3">
    <source>
        <dbReference type="Proteomes" id="UP000011518"/>
    </source>
</evidence>
<organism evidence="2 3">
    <name type="scientific">Tupaia chinensis</name>
    <name type="common">Chinese tree shrew</name>
    <name type="synonym">Tupaia belangeri chinensis</name>
    <dbReference type="NCBI Taxonomy" id="246437"/>
    <lineage>
        <taxon>Eukaryota</taxon>
        <taxon>Metazoa</taxon>
        <taxon>Chordata</taxon>
        <taxon>Craniata</taxon>
        <taxon>Vertebrata</taxon>
        <taxon>Euteleostomi</taxon>
        <taxon>Mammalia</taxon>
        <taxon>Eutheria</taxon>
        <taxon>Euarchontoglires</taxon>
        <taxon>Scandentia</taxon>
        <taxon>Tupaiidae</taxon>
        <taxon>Tupaia</taxon>
    </lineage>
</organism>
<sequence>MLQRHLCSNRGPRSSVLSQLPAVDAVRGCEVWGSCSHLVTTVNKDEDREGPQSPGLDTLAEPLSKPRTAHLDFTVK</sequence>
<dbReference type="EMBL" id="KB320466">
    <property type="protein sequence ID" value="ELW71406.1"/>
    <property type="molecule type" value="Genomic_DNA"/>
</dbReference>
<keyword evidence="3" id="KW-1185">Reference proteome</keyword>
<proteinExistence type="predicted"/>
<protein>
    <submittedName>
        <fullName evidence="2">Uncharacterized protein</fullName>
    </submittedName>
</protein>
<evidence type="ECO:0000256" key="1">
    <source>
        <dbReference type="SAM" id="MobiDB-lite"/>
    </source>
</evidence>
<reference evidence="3" key="1">
    <citation type="submission" date="2012-07" db="EMBL/GenBank/DDBJ databases">
        <title>Genome of the Chinese tree shrew, a rising model animal genetically related to primates.</title>
        <authorList>
            <person name="Zhang G."/>
            <person name="Fan Y."/>
            <person name="Yao Y."/>
            <person name="Huang Z."/>
        </authorList>
    </citation>
    <scope>NUCLEOTIDE SEQUENCE [LARGE SCALE GENOMIC DNA]</scope>
</reference>
<gene>
    <name evidence="2" type="ORF">TREES_T100019196</name>
</gene>
<accession>L9L8V4</accession>
<reference evidence="3" key="2">
    <citation type="journal article" date="2013" name="Nat. Commun.">
        <title>Genome of the Chinese tree shrew.</title>
        <authorList>
            <person name="Fan Y."/>
            <person name="Huang Z.Y."/>
            <person name="Cao C.C."/>
            <person name="Chen C.S."/>
            <person name="Chen Y.X."/>
            <person name="Fan D.D."/>
            <person name="He J."/>
            <person name="Hou H.L."/>
            <person name="Hu L."/>
            <person name="Hu X.T."/>
            <person name="Jiang X.T."/>
            <person name="Lai R."/>
            <person name="Lang Y.S."/>
            <person name="Liang B."/>
            <person name="Liao S.G."/>
            <person name="Mu D."/>
            <person name="Ma Y.Y."/>
            <person name="Niu Y.Y."/>
            <person name="Sun X.Q."/>
            <person name="Xia J.Q."/>
            <person name="Xiao J."/>
            <person name="Xiong Z.Q."/>
            <person name="Xu L."/>
            <person name="Yang L."/>
            <person name="Zhang Y."/>
            <person name="Zhao W."/>
            <person name="Zhao X.D."/>
            <person name="Zheng Y.T."/>
            <person name="Zhou J.M."/>
            <person name="Zhu Y.B."/>
            <person name="Zhang G.J."/>
            <person name="Wang J."/>
            <person name="Yao Y.G."/>
        </authorList>
    </citation>
    <scope>NUCLEOTIDE SEQUENCE [LARGE SCALE GENOMIC DNA]</scope>
</reference>
<feature type="region of interest" description="Disordered" evidence="1">
    <location>
        <begin position="43"/>
        <end position="76"/>
    </location>
</feature>
<dbReference type="InParanoid" id="L9L8V4"/>
<name>L9L8V4_TUPCH</name>
<dbReference type="AlphaFoldDB" id="L9L8V4"/>
<dbReference type="Proteomes" id="UP000011518">
    <property type="component" value="Unassembled WGS sequence"/>
</dbReference>
<evidence type="ECO:0000313" key="2">
    <source>
        <dbReference type="EMBL" id="ELW71406.1"/>
    </source>
</evidence>